<reference evidence="2 3" key="1">
    <citation type="submission" date="2024-03" db="EMBL/GenBank/DDBJ databases">
        <title>Flavobacterium soyae.</title>
        <authorList>
            <person name="Zheng W."/>
        </authorList>
    </citation>
    <scope>NUCLEOTIDE SEQUENCE [LARGE SCALE GENOMIC DNA]</scope>
    <source>
        <strain evidence="2 3">55</strain>
    </source>
</reference>
<organism evidence="2 3">
    <name type="scientific">Flavobacterium soyae</name>
    <dbReference type="NCBI Taxonomy" id="2903098"/>
    <lineage>
        <taxon>Bacteria</taxon>
        <taxon>Pseudomonadati</taxon>
        <taxon>Bacteroidota</taxon>
        <taxon>Flavobacteriia</taxon>
        <taxon>Flavobacteriales</taxon>
        <taxon>Flavobacteriaceae</taxon>
        <taxon>Flavobacterium</taxon>
    </lineage>
</organism>
<sequence>MNNINLISINLIKDNIDNLTTLWKTVAAPLHSYHAADFLEFSQIKNSGWPNRLWFRKDITEENLPQILETIENNPGLVVPYWDIFGSNSNIFFENNGFAIRNQLVAMALKLDKKITFQNNLTFKRVLNEEDAKTWSDIYPLSFNYIISKETLVHNYENVKFYLVHFEEKSIGTLTLFQTGKIMGIHGVGVIPQMRKRGFAEEIMKFAINQAIDADCEYAQLQASALGKGIYTRLGFEDLFLIKNYFLNSNSN</sequence>
<protein>
    <submittedName>
        <fullName evidence="2">GNAT family N-acetyltransferase</fullName>
    </submittedName>
</protein>
<dbReference type="Gene3D" id="3.40.630.30">
    <property type="match status" value="1"/>
</dbReference>
<evidence type="ECO:0000313" key="2">
    <source>
        <dbReference type="EMBL" id="WYZ19137.1"/>
    </source>
</evidence>
<gene>
    <name evidence="2" type="ORF">AABD74_18445</name>
</gene>
<dbReference type="Proteomes" id="UP001623852">
    <property type="component" value="Chromosome"/>
</dbReference>
<proteinExistence type="predicted"/>
<accession>A0ABZ2UCE7</accession>
<dbReference type="PROSITE" id="PS51186">
    <property type="entry name" value="GNAT"/>
    <property type="match status" value="1"/>
</dbReference>
<dbReference type="InterPro" id="IPR000182">
    <property type="entry name" value="GNAT_dom"/>
</dbReference>
<evidence type="ECO:0000259" key="1">
    <source>
        <dbReference type="PROSITE" id="PS51186"/>
    </source>
</evidence>
<evidence type="ECO:0000313" key="3">
    <source>
        <dbReference type="Proteomes" id="UP001623852"/>
    </source>
</evidence>
<dbReference type="Pfam" id="PF00583">
    <property type="entry name" value="Acetyltransf_1"/>
    <property type="match status" value="1"/>
</dbReference>
<name>A0ABZ2UCE7_9FLAO</name>
<dbReference type="EMBL" id="CP150845">
    <property type="protein sequence ID" value="WYZ19137.1"/>
    <property type="molecule type" value="Genomic_DNA"/>
</dbReference>
<dbReference type="SUPFAM" id="SSF55729">
    <property type="entry name" value="Acyl-CoA N-acyltransferases (Nat)"/>
    <property type="match status" value="1"/>
</dbReference>
<dbReference type="RefSeq" id="WP_406843864.1">
    <property type="nucleotide sequence ID" value="NZ_CP150845.1"/>
</dbReference>
<keyword evidence="3" id="KW-1185">Reference proteome</keyword>
<dbReference type="InterPro" id="IPR016181">
    <property type="entry name" value="Acyl_CoA_acyltransferase"/>
</dbReference>
<feature type="domain" description="N-acetyltransferase" evidence="1">
    <location>
        <begin position="122"/>
        <end position="252"/>
    </location>
</feature>